<feature type="domain" description="TonB-dependent receptor-like beta-barrel" evidence="7">
    <location>
        <begin position="531"/>
        <end position="1090"/>
    </location>
</feature>
<dbReference type="PANTHER" id="PTHR40980">
    <property type="entry name" value="PLUG DOMAIN-CONTAINING PROTEIN"/>
    <property type="match status" value="1"/>
</dbReference>
<evidence type="ECO:0000313" key="10">
    <source>
        <dbReference type="Proteomes" id="UP000244189"/>
    </source>
</evidence>
<keyword evidence="9" id="KW-0675">Receptor</keyword>
<proteinExistence type="inferred from homology"/>
<dbReference type="Pfam" id="PF07715">
    <property type="entry name" value="Plug"/>
    <property type="match status" value="1"/>
</dbReference>
<name>A0A2T5GIH9_9SPHN</name>
<feature type="compositionally biased region" description="Low complexity" evidence="5">
    <location>
        <begin position="52"/>
        <end position="88"/>
    </location>
</feature>
<dbReference type="GO" id="GO:0009279">
    <property type="term" value="C:cell outer membrane"/>
    <property type="evidence" value="ECO:0007669"/>
    <property type="project" value="UniProtKB-SubCell"/>
</dbReference>
<evidence type="ECO:0000256" key="5">
    <source>
        <dbReference type="SAM" id="MobiDB-lite"/>
    </source>
</evidence>
<dbReference type="AlphaFoldDB" id="A0A2T5GIH9"/>
<gene>
    <name evidence="9" type="ORF">C8J26_3450</name>
</gene>
<evidence type="ECO:0000313" key="9">
    <source>
        <dbReference type="EMBL" id="PTQ59122.1"/>
    </source>
</evidence>
<evidence type="ECO:0000256" key="4">
    <source>
        <dbReference type="RuleBase" id="RU003357"/>
    </source>
</evidence>
<comment type="caution">
    <text evidence="9">The sequence shown here is derived from an EMBL/GenBank/DDBJ whole genome shotgun (WGS) entry which is preliminary data.</text>
</comment>
<evidence type="ECO:0000256" key="2">
    <source>
        <dbReference type="ARBA" id="ARBA00023136"/>
    </source>
</evidence>
<evidence type="ECO:0000256" key="6">
    <source>
        <dbReference type="SAM" id="SignalP"/>
    </source>
</evidence>
<dbReference type="Gene3D" id="2.40.170.20">
    <property type="entry name" value="TonB-dependent receptor, beta-barrel domain"/>
    <property type="match status" value="1"/>
</dbReference>
<dbReference type="InterPro" id="IPR012910">
    <property type="entry name" value="Plug_dom"/>
</dbReference>
<dbReference type="InterPro" id="IPR010104">
    <property type="entry name" value="TonB_rcpt_bac"/>
</dbReference>
<keyword evidence="3" id="KW-0998">Cell outer membrane</keyword>
<dbReference type="Proteomes" id="UP000244189">
    <property type="component" value="Unassembled WGS sequence"/>
</dbReference>
<evidence type="ECO:0000256" key="3">
    <source>
        <dbReference type="ARBA" id="ARBA00023237"/>
    </source>
</evidence>
<dbReference type="Gene3D" id="2.170.130.10">
    <property type="entry name" value="TonB-dependent receptor, plug domain"/>
    <property type="match status" value="1"/>
</dbReference>
<dbReference type="EMBL" id="QAOG01000006">
    <property type="protein sequence ID" value="PTQ59122.1"/>
    <property type="molecule type" value="Genomic_DNA"/>
</dbReference>
<evidence type="ECO:0000256" key="1">
    <source>
        <dbReference type="ARBA" id="ARBA00004442"/>
    </source>
</evidence>
<feature type="region of interest" description="Disordered" evidence="5">
    <location>
        <begin position="37"/>
        <end position="99"/>
    </location>
</feature>
<feature type="chain" id="PRO_5015742798" evidence="6">
    <location>
        <begin position="36"/>
        <end position="1127"/>
    </location>
</feature>
<dbReference type="InterPro" id="IPR037066">
    <property type="entry name" value="Plug_dom_sf"/>
</dbReference>
<sequence>MAGVASSRAIARATRLFGASVSIIAIAVMAPSAFAQVADSGPSDPQAVPAPAGSGVASTTSGSASLDSATAGTAPGSASNTTGTSGAAQDAGNPTPDTERGEIVVTGIRQSLANAQNIKRNSDTVVDAITAEDIGALPDRSVNEALQRVPGVSISRFAAPSDSAHYSAQGSGVVIRGLSYVRGEFNGRDAFAAGGGREIGFNDIPAEIVGSVEVFKNLTADLVEGGIAGTVNINTRKPFDSKKDLLFLSAGMNLGDLEKRGAPQFVGLVSKQFDLGSAGRFGILASGTYQKLYSRSDSVFISSMLPRYNDDKNGNGVQDAGEGRVLNAGTPYQSTLFDTFPLPAGRNVVYAPLGAGSRTQDFDRTRIGYSGAAQYETASGNLLITAQFVRAESTDDWLEHTVEPNVYYGDANTVFPVGGSDFTYDDNGVFTSGTLGKRSGAVQGNGPNGYGVLSQFSPNGVFTTESNRHFLSKSISQDQSLNIKFEPIDRLHLNFDGQYATSKVKVRDDILDTATFSQTAIDLRGSVPQITSITPGFETTSYFANPNSIYFRDAFNGRQDNKGHEWAFRGDAQFDVSDTAFLRNVRVGGRYADRKQLVKSVDYNNWGYLSETWSAKGPVTYAALAQDEQSLHNFTNFFRGKTNTPPSATFVADDILRDHDAFTDLLRKITTLGGGTYTPAEDRKTSDGSALIDGAYLPSELYRNREQTMAAYARADFGVEDFGNGMSLTGNIGLRFVRTKDSSDGAITFPQQNTIFDPNNLPANPNGGAYPATLAGFCQSQRDVPPTSGSINAICTVPAAQQAAILAYANGSSTPDIAKQKFNFWLPSANVKLQVTPTLLFRAAGSKAISRPNFGDLRNYVGVGTSGGNTAGNFQFAAQSRNPFLRPVEALQFDLTSEWYFSKVGSLTATLFHKTLSNIIVDNLGYTRTLTNNGQTFDVQVSGPANVNGKSRIKGAEIAYQQTFDFLPGALGGLGLQANYTYVKAGKIPNPVPANGAADGSRPPQDVAGLYDNLPLQGLSKHTVNVAGFYDKGPFYARVAYSWRSKFLLTNRDCCFPFLPVYALPTGQLDASAFVTVNEHFKLGVTASNLLDETTKTNFLLNGAGLEAPRSFFKNDRSYTLSARMTF</sequence>
<dbReference type="InterPro" id="IPR000531">
    <property type="entry name" value="Beta-barrel_TonB"/>
</dbReference>
<comment type="similarity">
    <text evidence="4">Belongs to the TonB-dependent receptor family.</text>
</comment>
<protein>
    <submittedName>
        <fullName evidence="9">TonB-dependent receptor</fullName>
    </submittedName>
</protein>
<keyword evidence="2 4" id="KW-0472">Membrane</keyword>
<dbReference type="PANTHER" id="PTHR40980:SF3">
    <property type="entry name" value="TONB-DEPENDENT RECEPTOR-LIKE BETA-BARREL DOMAIN-CONTAINING PROTEIN"/>
    <property type="match status" value="1"/>
</dbReference>
<dbReference type="InterPro" id="IPR036942">
    <property type="entry name" value="Beta-barrel_TonB_sf"/>
</dbReference>
<keyword evidence="10" id="KW-1185">Reference proteome</keyword>
<dbReference type="NCBIfam" id="TIGR01782">
    <property type="entry name" value="TonB-Xanth-Caul"/>
    <property type="match status" value="1"/>
</dbReference>
<dbReference type="SUPFAM" id="SSF56935">
    <property type="entry name" value="Porins"/>
    <property type="match status" value="1"/>
</dbReference>
<keyword evidence="6" id="KW-0732">Signal</keyword>
<dbReference type="RefSeq" id="WP_167398882.1">
    <property type="nucleotide sequence ID" value="NZ_QAOG01000006.1"/>
</dbReference>
<accession>A0A2T5GIH9</accession>
<organism evidence="9 10">
    <name type="scientific">Sphingomonas aurantiaca</name>
    <dbReference type="NCBI Taxonomy" id="185949"/>
    <lineage>
        <taxon>Bacteria</taxon>
        <taxon>Pseudomonadati</taxon>
        <taxon>Pseudomonadota</taxon>
        <taxon>Alphaproteobacteria</taxon>
        <taxon>Sphingomonadales</taxon>
        <taxon>Sphingomonadaceae</taxon>
        <taxon>Sphingomonas</taxon>
    </lineage>
</organism>
<reference evidence="9 10" key="1">
    <citation type="submission" date="2018-04" db="EMBL/GenBank/DDBJ databases">
        <title>Genomic Encyclopedia of Type Strains, Phase III (KMG-III): the genomes of soil and plant-associated and newly described type strains.</title>
        <authorList>
            <person name="Whitman W."/>
        </authorList>
    </citation>
    <scope>NUCLEOTIDE SEQUENCE [LARGE SCALE GENOMIC DNA]</scope>
    <source>
        <strain evidence="9 10">MA101b</strain>
    </source>
</reference>
<feature type="domain" description="TonB-dependent receptor plug" evidence="8">
    <location>
        <begin position="119"/>
        <end position="229"/>
    </location>
</feature>
<dbReference type="Pfam" id="PF00593">
    <property type="entry name" value="TonB_dep_Rec_b-barrel"/>
    <property type="match status" value="1"/>
</dbReference>
<feature type="signal peptide" evidence="6">
    <location>
        <begin position="1"/>
        <end position="35"/>
    </location>
</feature>
<evidence type="ECO:0000259" key="7">
    <source>
        <dbReference type="Pfam" id="PF00593"/>
    </source>
</evidence>
<keyword evidence="4" id="KW-0798">TonB box</keyword>
<evidence type="ECO:0000259" key="8">
    <source>
        <dbReference type="Pfam" id="PF07715"/>
    </source>
</evidence>
<comment type="subcellular location">
    <subcellularLocation>
        <location evidence="1 4">Cell outer membrane</location>
    </subcellularLocation>
</comment>